<evidence type="ECO:0000313" key="2">
    <source>
        <dbReference type="Proteomes" id="UP000054485"/>
    </source>
</evidence>
<dbReference type="InParanoid" id="A0A0D0AKE5"/>
<accession>A0A0D0AKE5</accession>
<name>A0A0D0AKE5_9AGAM</name>
<reference evidence="2" key="2">
    <citation type="submission" date="2015-01" db="EMBL/GenBank/DDBJ databases">
        <title>Evolutionary Origins and Diversification of the Mycorrhizal Mutualists.</title>
        <authorList>
            <consortium name="DOE Joint Genome Institute"/>
            <consortium name="Mycorrhizal Genomics Consortium"/>
            <person name="Kohler A."/>
            <person name="Kuo A."/>
            <person name="Nagy L.G."/>
            <person name="Floudas D."/>
            <person name="Copeland A."/>
            <person name="Barry K.W."/>
            <person name="Cichocki N."/>
            <person name="Veneault-Fourrey C."/>
            <person name="LaButti K."/>
            <person name="Lindquist E.A."/>
            <person name="Lipzen A."/>
            <person name="Lundell T."/>
            <person name="Morin E."/>
            <person name="Murat C."/>
            <person name="Riley R."/>
            <person name="Ohm R."/>
            <person name="Sun H."/>
            <person name="Tunlid A."/>
            <person name="Henrissat B."/>
            <person name="Grigoriev I.V."/>
            <person name="Hibbett D.S."/>
            <person name="Martin F."/>
        </authorList>
    </citation>
    <scope>NUCLEOTIDE SEQUENCE [LARGE SCALE GENOMIC DNA]</scope>
    <source>
        <strain evidence="2">UH-Slu-Lm8-n1</strain>
    </source>
</reference>
<sequence length="104" mass="11405">MVVVMRPLQLRVQRLRQALLLHLLTTAKVMEVTAEVEVEGKVGTAEVEGEGKEVMVMVEGEGEEVIAVGGEEDEEGAIGGRSFLATCIDHRYWIGPRTMKWAGP</sequence>
<evidence type="ECO:0000313" key="1">
    <source>
        <dbReference type="EMBL" id="KIK38579.1"/>
    </source>
</evidence>
<keyword evidence="2" id="KW-1185">Reference proteome</keyword>
<gene>
    <name evidence="1" type="ORF">CY34DRAFT_809216</name>
</gene>
<proteinExistence type="predicted"/>
<protein>
    <submittedName>
        <fullName evidence="1">Uncharacterized protein</fullName>
    </submittedName>
</protein>
<dbReference type="HOGENOM" id="CLU_2251829_0_0_1"/>
<dbReference type="AlphaFoldDB" id="A0A0D0AKE5"/>
<dbReference type="Proteomes" id="UP000054485">
    <property type="component" value="Unassembled WGS sequence"/>
</dbReference>
<organism evidence="1 2">
    <name type="scientific">Suillus luteus UH-Slu-Lm8-n1</name>
    <dbReference type="NCBI Taxonomy" id="930992"/>
    <lineage>
        <taxon>Eukaryota</taxon>
        <taxon>Fungi</taxon>
        <taxon>Dikarya</taxon>
        <taxon>Basidiomycota</taxon>
        <taxon>Agaricomycotina</taxon>
        <taxon>Agaricomycetes</taxon>
        <taxon>Agaricomycetidae</taxon>
        <taxon>Boletales</taxon>
        <taxon>Suillineae</taxon>
        <taxon>Suillaceae</taxon>
        <taxon>Suillus</taxon>
    </lineage>
</organism>
<reference evidence="1 2" key="1">
    <citation type="submission" date="2014-04" db="EMBL/GenBank/DDBJ databases">
        <authorList>
            <consortium name="DOE Joint Genome Institute"/>
            <person name="Kuo A."/>
            <person name="Ruytinx J."/>
            <person name="Rineau F."/>
            <person name="Colpaert J."/>
            <person name="Kohler A."/>
            <person name="Nagy L.G."/>
            <person name="Floudas D."/>
            <person name="Copeland A."/>
            <person name="Barry K.W."/>
            <person name="Cichocki N."/>
            <person name="Veneault-Fourrey C."/>
            <person name="LaButti K."/>
            <person name="Lindquist E.A."/>
            <person name="Lipzen A."/>
            <person name="Lundell T."/>
            <person name="Morin E."/>
            <person name="Murat C."/>
            <person name="Sun H."/>
            <person name="Tunlid A."/>
            <person name="Henrissat B."/>
            <person name="Grigoriev I.V."/>
            <person name="Hibbett D.S."/>
            <person name="Martin F."/>
            <person name="Nordberg H.P."/>
            <person name="Cantor M.N."/>
            <person name="Hua S.X."/>
        </authorList>
    </citation>
    <scope>NUCLEOTIDE SEQUENCE [LARGE SCALE GENOMIC DNA]</scope>
    <source>
        <strain evidence="1 2">UH-Slu-Lm8-n1</strain>
    </source>
</reference>
<dbReference type="EMBL" id="KN835385">
    <property type="protein sequence ID" value="KIK38579.1"/>
    <property type="molecule type" value="Genomic_DNA"/>
</dbReference>